<evidence type="ECO:0000313" key="1">
    <source>
        <dbReference type="EMBL" id="KFA94864.1"/>
    </source>
</evidence>
<gene>
    <name evidence="1" type="ORF">Q664_00460</name>
</gene>
<dbReference type="Proteomes" id="UP000028547">
    <property type="component" value="Unassembled WGS sequence"/>
</dbReference>
<proteinExistence type="predicted"/>
<name>A0A084T2C9_9BACT</name>
<evidence type="ECO:0000313" key="2">
    <source>
        <dbReference type="Proteomes" id="UP000028547"/>
    </source>
</evidence>
<comment type="caution">
    <text evidence="1">The sequence shown here is derived from an EMBL/GenBank/DDBJ whole genome shotgun (WGS) entry which is preliminary data.</text>
</comment>
<organism evidence="1 2">
    <name type="scientific">Archangium violaceum Cb vi76</name>
    <dbReference type="NCBI Taxonomy" id="1406225"/>
    <lineage>
        <taxon>Bacteria</taxon>
        <taxon>Pseudomonadati</taxon>
        <taxon>Myxococcota</taxon>
        <taxon>Myxococcia</taxon>
        <taxon>Myxococcales</taxon>
        <taxon>Cystobacterineae</taxon>
        <taxon>Archangiaceae</taxon>
        <taxon>Archangium</taxon>
    </lineage>
</organism>
<dbReference type="AlphaFoldDB" id="A0A084T2C9"/>
<accession>A0A084T2C9</accession>
<protein>
    <submittedName>
        <fullName evidence="1">Uncharacterized protein</fullName>
    </submittedName>
</protein>
<reference evidence="1 2" key="1">
    <citation type="submission" date="2014-07" db="EMBL/GenBank/DDBJ databases">
        <title>Draft Genome Sequence of Gephyronic Acid Producer, Cystobacter violaceus Strain Cb vi76.</title>
        <authorList>
            <person name="Stevens D.C."/>
            <person name="Young J."/>
            <person name="Carmichael R."/>
            <person name="Tan J."/>
            <person name="Taylor R.E."/>
        </authorList>
    </citation>
    <scope>NUCLEOTIDE SEQUENCE [LARGE SCALE GENOMIC DNA]</scope>
    <source>
        <strain evidence="1 2">Cb vi76</strain>
    </source>
</reference>
<dbReference type="EMBL" id="JPMI01000003">
    <property type="protein sequence ID" value="KFA94864.1"/>
    <property type="molecule type" value="Genomic_DNA"/>
</dbReference>
<sequence length="129" mass="14778">MEPDGPFSVWDITRSITWTPDVQGLRRVIVVHSIRPRDSSKTHLLLQVELTHSLASAARQMTRAVLYLGNNESWLSVWQDPDSSGEVLRLLLQGTVDLHRLHKAPHQLVLSRGEERIERLAVIYNILLR</sequence>